<dbReference type="PATRIC" id="fig|701521.8.peg.1629"/>
<evidence type="ECO:0000313" key="4">
    <source>
        <dbReference type="Proteomes" id="UP000005444"/>
    </source>
</evidence>
<sequence length="118" mass="13355">MKKLTNGNKLYEQGDLVWINFSPTEGHEQRGRRPALVFSIADTQKIDGVMLVLPITSTKNYRSLSIKINTPDVYGKVLVDQVKTIDPSSEERDVEYIGTCPNDVFDAVDDLFDQLIHK</sequence>
<dbReference type="KEGG" id="pce:PECL_1727"/>
<protein>
    <submittedName>
        <fullName evidence="3">mRNA interferase ChpB</fullName>
    </submittedName>
</protein>
<evidence type="ECO:0000256" key="1">
    <source>
        <dbReference type="ARBA" id="ARBA00007521"/>
    </source>
</evidence>
<dbReference type="eggNOG" id="COG2337">
    <property type="taxonomic scope" value="Bacteria"/>
</dbReference>
<dbReference type="AlphaFoldDB" id="G8PBF2"/>
<dbReference type="Pfam" id="PF02452">
    <property type="entry name" value="PemK_toxin"/>
    <property type="match status" value="1"/>
</dbReference>
<dbReference type="PANTHER" id="PTHR33988:SF3">
    <property type="entry name" value="ENDORIBONUCLEASE TOXIN CHPB-RELATED"/>
    <property type="match status" value="1"/>
</dbReference>
<dbReference type="EMBL" id="CP003137">
    <property type="protein sequence ID" value="AEV95941.1"/>
    <property type="molecule type" value="Genomic_DNA"/>
</dbReference>
<dbReference type="InterPro" id="IPR003477">
    <property type="entry name" value="PemK-like"/>
</dbReference>
<keyword evidence="2" id="KW-1277">Toxin-antitoxin system</keyword>
<dbReference type="GO" id="GO:0004521">
    <property type="term" value="F:RNA endonuclease activity"/>
    <property type="evidence" value="ECO:0007669"/>
    <property type="project" value="TreeGrafter"/>
</dbReference>
<dbReference type="RefSeq" id="WP_014216135.1">
    <property type="nucleotide sequence ID" value="NC_016605.1"/>
</dbReference>
<dbReference type="GO" id="GO:0006402">
    <property type="term" value="P:mRNA catabolic process"/>
    <property type="evidence" value="ECO:0007669"/>
    <property type="project" value="TreeGrafter"/>
</dbReference>
<dbReference type="Proteomes" id="UP000005444">
    <property type="component" value="Chromosome"/>
</dbReference>
<evidence type="ECO:0000256" key="2">
    <source>
        <dbReference type="ARBA" id="ARBA00022649"/>
    </source>
</evidence>
<proteinExistence type="inferred from homology"/>
<evidence type="ECO:0000313" key="3">
    <source>
        <dbReference type="EMBL" id="AEV95941.1"/>
    </source>
</evidence>
<accession>G8PBF2</accession>
<organism evidence="3 4">
    <name type="scientific">Pediococcus claussenii (strain ATCC BAA-344 / DSM 14800 / JCM 18046 / KCTC 3811 / LMG 21948 / P06)</name>
    <dbReference type="NCBI Taxonomy" id="701521"/>
    <lineage>
        <taxon>Bacteria</taxon>
        <taxon>Bacillati</taxon>
        <taxon>Bacillota</taxon>
        <taxon>Bacilli</taxon>
        <taxon>Lactobacillales</taxon>
        <taxon>Lactobacillaceae</taxon>
        <taxon>Pediococcus</taxon>
    </lineage>
</organism>
<name>G8PBF2_PEDCP</name>
<dbReference type="Gene3D" id="2.30.30.110">
    <property type="match status" value="1"/>
</dbReference>
<gene>
    <name evidence="3" type="primary">chpB</name>
    <name evidence="3" type="ordered locus">PECL_1727</name>
</gene>
<comment type="similarity">
    <text evidence="1">Belongs to the PemK/MazF family.</text>
</comment>
<dbReference type="GO" id="GO:0003677">
    <property type="term" value="F:DNA binding"/>
    <property type="evidence" value="ECO:0007669"/>
    <property type="project" value="InterPro"/>
</dbReference>
<keyword evidence="4" id="KW-1185">Reference proteome</keyword>
<dbReference type="InterPro" id="IPR011067">
    <property type="entry name" value="Plasmid_toxin/cell-grow_inhib"/>
</dbReference>
<dbReference type="SUPFAM" id="SSF50118">
    <property type="entry name" value="Cell growth inhibitor/plasmid maintenance toxic component"/>
    <property type="match status" value="1"/>
</dbReference>
<reference evidence="3 4" key="1">
    <citation type="journal article" date="2012" name="J. Bacteriol.">
        <title>Complete Genome Sequence of the Beer Spoilage Organism Pediococcus claussenii ATCC BAA-344T.</title>
        <authorList>
            <person name="Pittet V."/>
            <person name="Abegunde T."/>
            <person name="Marfleet T."/>
            <person name="Haakensen M."/>
            <person name="Morrow K."/>
            <person name="Jayaprakash T."/>
            <person name="Schroeder K."/>
            <person name="Trost B."/>
            <person name="Byrns S."/>
            <person name="Bergsveinson J."/>
            <person name="Kusalik A."/>
            <person name="Ziola B."/>
        </authorList>
    </citation>
    <scope>NUCLEOTIDE SEQUENCE [LARGE SCALE GENOMIC DNA]</scope>
    <source>
        <strain evidence="3 4">ATCC BAA-344</strain>
    </source>
</reference>
<dbReference type="GO" id="GO:0016075">
    <property type="term" value="P:rRNA catabolic process"/>
    <property type="evidence" value="ECO:0007669"/>
    <property type="project" value="TreeGrafter"/>
</dbReference>
<dbReference type="HOGENOM" id="CLU_121823_2_3_9"/>
<dbReference type="STRING" id="701521.PECL_1727"/>
<dbReference type="PANTHER" id="PTHR33988">
    <property type="entry name" value="ENDORIBONUCLEASE MAZF-RELATED"/>
    <property type="match status" value="1"/>
</dbReference>